<dbReference type="RefSeq" id="WP_014775162.1">
    <property type="nucleotide sequence ID" value="NZ_BAAFKU010000006.1"/>
</dbReference>
<protein>
    <submittedName>
        <fullName evidence="2">Uncharacterized protein</fullName>
    </submittedName>
</protein>
<accession>A0AAE4LP08</accession>
<dbReference type="EMBL" id="JAWDES010000005">
    <property type="protein sequence ID" value="MDU0261144.1"/>
    <property type="molecule type" value="Genomic_DNA"/>
</dbReference>
<evidence type="ECO:0000313" key="1">
    <source>
        <dbReference type="EMBL" id="KAA3160551.1"/>
    </source>
</evidence>
<evidence type="ECO:0000313" key="2">
    <source>
        <dbReference type="EMBL" id="MDU0261144.1"/>
    </source>
</evidence>
<proteinExistence type="predicted"/>
<evidence type="ECO:0000313" key="4">
    <source>
        <dbReference type="Proteomes" id="UP001181347"/>
    </source>
</evidence>
<reference evidence="2" key="2">
    <citation type="submission" date="2023-10" db="EMBL/GenBank/DDBJ databases">
        <title>Genome Sequence of the Bacteria from From Gut Wall in Crohn's Disease.</title>
        <authorList>
            <person name="Rodriguez-Palacios A."/>
        </authorList>
    </citation>
    <scope>NUCLEOTIDE SEQUENCE</scope>
    <source>
        <strain evidence="2">CavFT-hAR58</strain>
    </source>
</reference>
<reference evidence="1 3" key="1">
    <citation type="journal article" date="2019" name="Nat. Med.">
        <title>A library of human gut bacterial isolates paired with longitudinal multiomics data enables mechanistic microbiome research.</title>
        <authorList>
            <person name="Poyet M."/>
            <person name="Groussin M."/>
            <person name="Gibbons S.M."/>
            <person name="Avila-Pacheco J."/>
            <person name="Jiang X."/>
            <person name="Kearney S.M."/>
            <person name="Perrotta A.R."/>
            <person name="Berdy B."/>
            <person name="Zhao S."/>
            <person name="Lieberman T.D."/>
            <person name="Swanson P.K."/>
            <person name="Smith M."/>
            <person name="Roesemann S."/>
            <person name="Alexander J.E."/>
            <person name="Rich S.A."/>
            <person name="Livny J."/>
            <person name="Vlamakis H."/>
            <person name="Clish C."/>
            <person name="Bullock K."/>
            <person name="Deik A."/>
            <person name="Scott J."/>
            <person name="Pierce K.A."/>
            <person name="Xavier R.J."/>
            <person name="Alm E.J."/>
        </authorList>
    </citation>
    <scope>NUCLEOTIDE SEQUENCE [LARGE SCALE GENOMIC DNA]</scope>
    <source>
        <strain evidence="1 3">BIOML-A1</strain>
    </source>
</reference>
<gene>
    <name evidence="1" type="ORF">F2A26_02095</name>
    <name evidence="2" type="ORF">RVH17_13685</name>
</gene>
<dbReference type="Proteomes" id="UP001181347">
    <property type="component" value="Unassembled WGS sequence"/>
</dbReference>
<dbReference type="Proteomes" id="UP000324870">
    <property type="component" value="Unassembled WGS sequence"/>
</dbReference>
<sequence length="206" mass="23826">MNKILLFLLGGCIIGSAITIFSAQNKQKKIPTQQNAESKQNTQQEDRISTISPNILLGFHLGMSKLEYNSLIKQYKNSGKMSIWDNNTYCMHWFETQNITVHDNSVGNFTSTQSFSIIFDIQPKFVNNKLHTLSMLIEPLYDDTILVQTSNIILLKNHISKILGSQPPLNSFHWTFSTYTVNLSQEKIKSKYYEKHYTYYRLTITK</sequence>
<name>A0AAE4LP08_9BACT</name>
<dbReference type="AlphaFoldDB" id="A0AAE4LP08"/>
<evidence type="ECO:0000313" key="3">
    <source>
        <dbReference type="Proteomes" id="UP000324870"/>
    </source>
</evidence>
<comment type="caution">
    <text evidence="2">The sequence shown here is derived from an EMBL/GenBank/DDBJ whole genome shotgun (WGS) entry which is preliminary data.</text>
</comment>
<dbReference type="EMBL" id="VVND01000002">
    <property type="protein sequence ID" value="KAA3160551.1"/>
    <property type="molecule type" value="Genomic_DNA"/>
</dbReference>
<organism evidence="2 4">
    <name type="scientific">Alistipes finegoldii</name>
    <dbReference type="NCBI Taxonomy" id="214856"/>
    <lineage>
        <taxon>Bacteria</taxon>
        <taxon>Pseudomonadati</taxon>
        <taxon>Bacteroidota</taxon>
        <taxon>Bacteroidia</taxon>
        <taxon>Bacteroidales</taxon>
        <taxon>Rikenellaceae</taxon>
        <taxon>Alistipes</taxon>
    </lineage>
</organism>
<keyword evidence="3" id="KW-1185">Reference proteome</keyword>